<dbReference type="EC" id="2.6.1.-" evidence="2"/>
<comment type="similarity">
    <text evidence="1">Belongs to the DegT/DnrJ/EryC1 family.</text>
</comment>
<keyword evidence="3" id="KW-1185">Reference proteome</keyword>
<accession>A0ABU1APB2</accession>
<organism evidence="2 3">
    <name type="scientific">Thalassobacterium maritimum</name>
    <dbReference type="NCBI Taxonomy" id="3041265"/>
    <lineage>
        <taxon>Bacteria</taxon>
        <taxon>Pseudomonadati</taxon>
        <taxon>Verrucomicrobiota</taxon>
        <taxon>Opitutia</taxon>
        <taxon>Puniceicoccales</taxon>
        <taxon>Coraliomargaritaceae</taxon>
        <taxon>Thalassobacterium</taxon>
    </lineage>
</organism>
<dbReference type="PANTHER" id="PTHR30244:SF42">
    <property type="entry name" value="UDP-2-ACETAMIDO-2-DEOXY-3-OXO-D-GLUCURONATE AMINOTRANSFERASE"/>
    <property type="match status" value="1"/>
</dbReference>
<dbReference type="InterPro" id="IPR015422">
    <property type="entry name" value="PyrdxlP-dep_Trfase_small"/>
</dbReference>
<dbReference type="InterPro" id="IPR015424">
    <property type="entry name" value="PyrdxlP-dep_Trfase"/>
</dbReference>
<keyword evidence="2" id="KW-0808">Transferase</keyword>
<reference evidence="2 3" key="1">
    <citation type="submission" date="2023-04" db="EMBL/GenBank/DDBJ databases">
        <title>A novel bacteria isolated from coastal sediment.</title>
        <authorList>
            <person name="Liu X.-J."/>
            <person name="Du Z.-J."/>
        </authorList>
    </citation>
    <scope>NUCLEOTIDE SEQUENCE [LARGE SCALE GENOMIC DNA]</scope>
    <source>
        <strain evidence="2 3">SDUM461003</strain>
    </source>
</reference>
<dbReference type="Gene3D" id="3.90.1150.10">
    <property type="entry name" value="Aspartate Aminotransferase, domain 1"/>
    <property type="match status" value="1"/>
</dbReference>
<dbReference type="PIRSF" id="PIRSF000390">
    <property type="entry name" value="PLP_StrS"/>
    <property type="match status" value="1"/>
</dbReference>
<dbReference type="GO" id="GO:0008483">
    <property type="term" value="F:transaminase activity"/>
    <property type="evidence" value="ECO:0007669"/>
    <property type="project" value="UniProtKB-KW"/>
</dbReference>
<protein>
    <submittedName>
        <fullName evidence="2">DegT/DnrJ/EryC1/StrS family aminotransferase</fullName>
        <ecNumber evidence="2">2.6.1.-</ecNumber>
    </submittedName>
</protein>
<name>A0ABU1APB2_9BACT</name>
<dbReference type="EMBL" id="JARXHW010000001">
    <property type="protein sequence ID" value="MDQ8206006.1"/>
    <property type="molecule type" value="Genomic_DNA"/>
</dbReference>
<dbReference type="RefSeq" id="WP_308947984.1">
    <property type="nucleotide sequence ID" value="NZ_JARXHW010000001.1"/>
</dbReference>
<gene>
    <name evidence="2" type="ORF">QEH52_00665</name>
</gene>
<keyword evidence="1" id="KW-0663">Pyridoxal phosphate</keyword>
<dbReference type="Pfam" id="PF01041">
    <property type="entry name" value="DegT_DnrJ_EryC1"/>
    <property type="match status" value="1"/>
</dbReference>
<comment type="caution">
    <text evidence="2">The sequence shown here is derived from an EMBL/GenBank/DDBJ whole genome shotgun (WGS) entry which is preliminary data.</text>
</comment>
<keyword evidence="2" id="KW-0032">Aminotransferase</keyword>
<dbReference type="Proteomes" id="UP001225316">
    <property type="component" value="Unassembled WGS sequence"/>
</dbReference>
<sequence length="368" mass="39884">MQFIDIKAIHAHSAAQIDAAVAKVFEHGRYINGPEVYELEATLGEFLGDSQPLHCIAVASGTMALEVALRALGIGPGDEVITTPFTWISTAETIALVGATPVFVDIAPDTYNIDPVEVEKAITPKTKAIIPVDLFGQLPDYTALEAIAEKHGLKIIEDAAQSFGAEQNGRKAGTFGHVATTSFFPAKPLGGYGDGGAVFTADEQLAEDLRAVTNHGCKERESHYILGTNGRCDSLQAAVIQAKFANFRDEEIALRQQVGARYSEALKEYVTVPTIHPGNTHIYAQYTIRPQNRDSLGEALKAADIPSAVYYRKPLHQQAVFSHLPCAKKSFPHTEKAAKEVISLPFHPYLSEADQNRIIEAVIAHETV</sequence>
<dbReference type="PANTHER" id="PTHR30244">
    <property type="entry name" value="TRANSAMINASE"/>
    <property type="match status" value="1"/>
</dbReference>
<evidence type="ECO:0000256" key="1">
    <source>
        <dbReference type="RuleBase" id="RU004508"/>
    </source>
</evidence>
<dbReference type="InterPro" id="IPR015421">
    <property type="entry name" value="PyrdxlP-dep_Trfase_major"/>
</dbReference>
<dbReference type="InterPro" id="IPR000653">
    <property type="entry name" value="DegT/StrS_aminotransferase"/>
</dbReference>
<proteinExistence type="inferred from homology"/>
<evidence type="ECO:0000313" key="3">
    <source>
        <dbReference type="Proteomes" id="UP001225316"/>
    </source>
</evidence>
<evidence type="ECO:0000313" key="2">
    <source>
        <dbReference type="EMBL" id="MDQ8206006.1"/>
    </source>
</evidence>
<dbReference type="SUPFAM" id="SSF53383">
    <property type="entry name" value="PLP-dependent transferases"/>
    <property type="match status" value="1"/>
</dbReference>
<dbReference type="Gene3D" id="3.40.640.10">
    <property type="entry name" value="Type I PLP-dependent aspartate aminotransferase-like (Major domain)"/>
    <property type="match status" value="1"/>
</dbReference>
<dbReference type="CDD" id="cd00616">
    <property type="entry name" value="AHBA_syn"/>
    <property type="match status" value="1"/>
</dbReference>